<accession>A0A3B0TIF4</accession>
<gene>
    <name evidence="2" type="ORF">MNBD_BACTEROID05-57</name>
</gene>
<dbReference type="SUPFAM" id="SSF82714">
    <property type="entry name" value="Multidrug efflux transporter AcrB TolC docking domain, DN and DC subdomains"/>
    <property type="match status" value="1"/>
</dbReference>
<dbReference type="Gene3D" id="3.30.70.1320">
    <property type="entry name" value="Multidrug efflux transporter AcrB pore domain like"/>
    <property type="match status" value="1"/>
</dbReference>
<dbReference type="SUPFAM" id="SSF82693">
    <property type="entry name" value="Multidrug efflux transporter AcrB pore domain, PN1, PN2, PC1 and PC2 subdomains"/>
    <property type="match status" value="2"/>
</dbReference>
<dbReference type="Gene3D" id="1.20.1640.10">
    <property type="entry name" value="Multidrug efflux transporter AcrB transmembrane domain"/>
    <property type="match status" value="1"/>
</dbReference>
<name>A0A3B0TIF4_9ZZZZ</name>
<reference evidence="2" key="1">
    <citation type="submission" date="2018-06" db="EMBL/GenBank/DDBJ databases">
        <authorList>
            <person name="Zhirakovskaya E."/>
        </authorList>
    </citation>
    <scope>NUCLEOTIDE SEQUENCE</scope>
</reference>
<dbReference type="Gene3D" id="3.30.70.1430">
    <property type="entry name" value="Multidrug efflux transporter AcrB pore domain"/>
    <property type="match status" value="1"/>
</dbReference>
<keyword evidence="1" id="KW-0812">Transmembrane</keyword>
<keyword evidence="1" id="KW-0472">Membrane</keyword>
<protein>
    <submittedName>
        <fullName evidence="2">Cobalt-zinc-cadmium resistance protein CzcA Cation efflux system protein CusA</fullName>
    </submittedName>
</protein>
<evidence type="ECO:0000256" key="1">
    <source>
        <dbReference type="SAM" id="Phobius"/>
    </source>
</evidence>
<feature type="transmembrane region" description="Helical" evidence="1">
    <location>
        <begin position="12"/>
        <end position="31"/>
    </location>
</feature>
<feature type="non-terminal residue" evidence="2">
    <location>
        <position position="360"/>
    </location>
</feature>
<organism evidence="2">
    <name type="scientific">hydrothermal vent metagenome</name>
    <dbReference type="NCBI Taxonomy" id="652676"/>
    <lineage>
        <taxon>unclassified sequences</taxon>
        <taxon>metagenomes</taxon>
        <taxon>ecological metagenomes</taxon>
    </lineage>
</organism>
<dbReference type="PANTHER" id="PTHR32063">
    <property type="match status" value="1"/>
</dbReference>
<dbReference type="Pfam" id="PF00873">
    <property type="entry name" value="ACR_tran"/>
    <property type="match status" value="1"/>
</dbReference>
<dbReference type="AlphaFoldDB" id="A0A3B0TIF4"/>
<dbReference type="PANTHER" id="PTHR32063:SF24">
    <property type="entry name" value="CATION EFFLUX SYSTEM (ACRB_ACRD_ACRF FAMILY)"/>
    <property type="match status" value="1"/>
</dbReference>
<dbReference type="InterPro" id="IPR001036">
    <property type="entry name" value="Acrflvin-R"/>
</dbReference>
<dbReference type="Gene3D" id="3.30.2090.10">
    <property type="entry name" value="Multidrug efflux transporter AcrB TolC docking domain, DN and DC subdomains"/>
    <property type="match status" value="1"/>
</dbReference>
<sequence length="360" mass="40074">MTDKLIDFSLKNRLLIIIAFVVICIFGKVSYDKLPIDAFPDVTPALVQVFTETDGLAPEEIEQLVTYPVETAMNGLPKVEKIRSVSNFGLSVVNIYFKDGTDIFWARQLVGERLNEARDEIPAGLGEPVMGPISTGLGLILFYYLEDETGTRTLEEMRTIQDWLVKFNLQTVTGVTEVLGIGGDERQYQIIVKPEKLMAYNLTLRELIEAVKKNNLNVGAQFIEKGQEEYVIRSIGLIKNIESMENIVVKTLEDNTRIYLRELADIKIGGAIRRGLETLNGEGETVAGMVIKLIGTNTSTVIRNVEKRMEKINATLPEGIKIIPYYDQKELVEACVKTVTNALVQGVALVVLVLLVFMGG</sequence>
<evidence type="ECO:0000313" key="2">
    <source>
        <dbReference type="EMBL" id="VAW18445.1"/>
    </source>
</evidence>
<proteinExistence type="predicted"/>
<dbReference type="EMBL" id="UOEN01000417">
    <property type="protein sequence ID" value="VAW18445.1"/>
    <property type="molecule type" value="Genomic_DNA"/>
</dbReference>
<dbReference type="InterPro" id="IPR027463">
    <property type="entry name" value="AcrB_DN_DC_subdom"/>
</dbReference>
<dbReference type="GO" id="GO:0042910">
    <property type="term" value="F:xenobiotic transmembrane transporter activity"/>
    <property type="evidence" value="ECO:0007669"/>
    <property type="project" value="TreeGrafter"/>
</dbReference>
<dbReference type="PRINTS" id="PR00702">
    <property type="entry name" value="ACRIFLAVINRP"/>
</dbReference>
<dbReference type="GO" id="GO:0005886">
    <property type="term" value="C:plasma membrane"/>
    <property type="evidence" value="ECO:0007669"/>
    <property type="project" value="TreeGrafter"/>
</dbReference>
<keyword evidence="1" id="KW-1133">Transmembrane helix</keyword>